<name>A0A891EYG7_9VIRU</name>
<accession>A0A891EYG7</accession>
<gene>
    <name evidence="1" type="primary">NS3</name>
</gene>
<evidence type="ECO:0000313" key="1">
    <source>
        <dbReference type="EMBL" id="QRK03700.1"/>
    </source>
</evidence>
<reference evidence="1" key="1">
    <citation type="journal article" date="2021" name="Viruses">
        <title>Investigating the Diversity and Host Range of Novel Parvoviruses from North American Ducks Using Epidemiology, Phylogenetics, Genome Structure, and Codon Usage Analysis.</title>
        <authorList>
            <person name="Canuti M."/>
            <person name="Verhoeven J.T.P."/>
            <person name="Munro H.J."/>
            <person name="Roul S."/>
            <person name="Ojkic D."/>
            <person name="Robertson G.J."/>
            <person name="Whitney H.G."/>
            <person name="Dufour S.C."/>
            <person name="Lang A.S."/>
        </authorList>
    </citation>
    <scope>NUCLEOTIDE SEQUENCE</scope>
    <source>
        <strain evidence="1">BC4</strain>
    </source>
</reference>
<proteinExistence type="predicted"/>
<protein>
    <submittedName>
        <fullName evidence="1">Nonstructural protein 3</fullName>
    </submittedName>
</protein>
<sequence>MAGFGASNGFTLLVWVDPDSWRLTNMEDQQRYNKKKEILEDVITLLCGRWGMEGTFMEHSGDLYAFFCCTKFVVSTATLVRAVGDLGSCVKFHRGGSADKPEFLIRYRECLRKYNVAEKVSDAFSGGEYAENAVGTSWNANKRQRAK</sequence>
<organism evidence="1">
    <name type="scientific">Chaphamaparvovirus galliform3</name>
    <dbReference type="NCBI Taxonomy" id="3052108"/>
    <lineage>
        <taxon>Viruses</taxon>
        <taxon>Monodnaviria</taxon>
        <taxon>Shotokuvirae</taxon>
        <taxon>Cossaviricota</taxon>
        <taxon>Quintoviricetes</taxon>
        <taxon>Piccovirales</taxon>
        <taxon>Parvoviridae</taxon>
        <taxon>Hamaparvovirinae</taxon>
        <taxon>Chaphamaparvovirus</taxon>
    </lineage>
</organism>
<dbReference type="EMBL" id="MW306779">
    <property type="protein sequence ID" value="QRK03700.1"/>
    <property type="molecule type" value="Genomic_DNA"/>
</dbReference>